<keyword evidence="4" id="KW-1185">Reference proteome</keyword>
<organism evidence="3 4">
    <name type="scientific">Winogradskyella wandonensis</name>
    <dbReference type="NCBI Taxonomy" id="1442586"/>
    <lineage>
        <taxon>Bacteria</taxon>
        <taxon>Pseudomonadati</taxon>
        <taxon>Bacteroidota</taxon>
        <taxon>Flavobacteriia</taxon>
        <taxon>Flavobacteriales</taxon>
        <taxon>Flavobacteriaceae</taxon>
        <taxon>Winogradskyella</taxon>
    </lineage>
</organism>
<comment type="caution">
    <text evidence="3">The sequence shown here is derived from an EMBL/GenBank/DDBJ whole genome shotgun (WGS) entry which is preliminary data.</text>
</comment>
<proteinExistence type="predicted"/>
<evidence type="ECO:0000313" key="4">
    <source>
        <dbReference type="Proteomes" id="UP000295714"/>
    </source>
</evidence>
<dbReference type="InterPro" id="IPR002931">
    <property type="entry name" value="Transglutaminase-like"/>
</dbReference>
<dbReference type="PANTHER" id="PTHR46333:SF2">
    <property type="entry name" value="CYTOKINESIS PROTEIN 3"/>
    <property type="match status" value="1"/>
</dbReference>
<dbReference type="PANTHER" id="PTHR46333">
    <property type="entry name" value="CYTOKINESIS PROTEIN 3"/>
    <property type="match status" value="1"/>
</dbReference>
<dbReference type="EMBL" id="SMGI01000002">
    <property type="protein sequence ID" value="TCK67446.1"/>
    <property type="molecule type" value="Genomic_DNA"/>
</dbReference>
<dbReference type="GO" id="GO:0005737">
    <property type="term" value="C:cytoplasm"/>
    <property type="evidence" value="ECO:0007669"/>
    <property type="project" value="TreeGrafter"/>
</dbReference>
<evidence type="ECO:0000259" key="2">
    <source>
        <dbReference type="SMART" id="SM00460"/>
    </source>
</evidence>
<dbReference type="InterPro" id="IPR038765">
    <property type="entry name" value="Papain-like_cys_pep_sf"/>
</dbReference>
<name>A0A4R1KQW2_9FLAO</name>
<feature type="signal peptide" evidence="1">
    <location>
        <begin position="1"/>
        <end position="19"/>
    </location>
</feature>
<feature type="chain" id="PRO_5020249669" evidence="1">
    <location>
        <begin position="20"/>
        <end position="342"/>
    </location>
</feature>
<sequence length="342" mass="39345">MARFLVLFLFYFASFCLSAQSEDFSSIDFTEADKLAKQNRGASLDDMPELVYNLTNSLETDAERFRAIYLWVCNNVKNDYGLYAKNKRKRKRFKDDSLKLEAWNEKFKKKIFSTLLRRRRTICTGYAYLVKTLSQLANIDCKIINGFGKPSSGNPEDLEEPNHSWNAVNLNGKWYLCDPTWASGIQDSESGRFKFSYNNGLFLVTPQLFAISHFPIEPKWFLMDKTPSFNDFVNAPILYNDAYKLLSNHIGPNRLYNEIEVNSSLEISYTLKPKINAEDVSLTIVDGSSSTTKLPDNVEQNGNSIDISYKFKRKGFYDVHLQINGFLVATYVVRVKKEKSLN</sequence>
<dbReference type="AlphaFoldDB" id="A0A4R1KQW2"/>
<evidence type="ECO:0000256" key="1">
    <source>
        <dbReference type="SAM" id="SignalP"/>
    </source>
</evidence>
<dbReference type="Proteomes" id="UP000295714">
    <property type="component" value="Unassembled WGS sequence"/>
</dbReference>
<dbReference type="Pfam" id="PF01841">
    <property type="entry name" value="Transglut_core"/>
    <property type="match status" value="1"/>
</dbReference>
<keyword evidence="1" id="KW-0732">Signal</keyword>
<dbReference type="OrthoDB" id="9788327at2"/>
<accession>A0A4R1KQW2</accession>
<reference evidence="3 4" key="1">
    <citation type="journal article" date="2015" name="Stand. Genomic Sci.">
        <title>Genomic Encyclopedia of Bacterial and Archaeal Type Strains, Phase III: the genomes of soil and plant-associated and newly described type strains.</title>
        <authorList>
            <person name="Whitman W.B."/>
            <person name="Woyke T."/>
            <person name="Klenk H.P."/>
            <person name="Zhou Y."/>
            <person name="Lilburn T.G."/>
            <person name="Beck B.J."/>
            <person name="De Vos P."/>
            <person name="Vandamme P."/>
            <person name="Eisen J.A."/>
            <person name="Garrity G."/>
            <person name="Hugenholtz P."/>
            <person name="Kyrpides N.C."/>
        </authorList>
    </citation>
    <scope>NUCLEOTIDE SEQUENCE [LARGE SCALE GENOMIC DNA]</scope>
    <source>
        <strain evidence="3 4">CECT 8445</strain>
    </source>
</reference>
<dbReference type="SUPFAM" id="SSF54001">
    <property type="entry name" value="Cysteine proteinases"/>
    <property type="match status" value="1"/>
</dbReference>
<dbReference type="RefSeq" id="WP_132704503.1">
    <property type="nucleotide sequence ID" value="NZ_SMGI01000002.1"/>
</dbReference>
<gene>
    <name evidence="3" type="ORF">DFQ05_1222</name>
</gene>
<dbReference type="SMART" id="SM00460">
    <property type="entry name" value="TGc"/>
    <property type="match status" value="1"/>
</dbReference>
<dbReference type="InterPro" id="IPR052557">
    <property type="entry name" value="CAP/Cytokinesis_protein"/>
</dbReference>
<feature type="domain" description="Transglutaminase-like" evidence="2">
    <location>
        <begin position="115"/>
        <end position="181"/>
    </location>
</feature>
<evidence type="ECO:0000313" key="3">
    <source>
        <dbReference type="EMBL" id="TCK67446.1"/>
    </source>
</evidence>
<dbReference type="Gene3D" id="3.10.620.30">
    <property type="match status" value="1"/>
</dbReference>
<protein>
    <submittedName>
        <fullName evidence="3">Transglutaminase superfamily protein</fullName>
    </submittedName>
</protein>